<comment type="caution">
    <text evidence="2">The sequence shown here is derived from an EMBL/GenBank/DDBJ whole genome shotgun (WGS) entry which is preliminary data.</text>
</comment>
<feature type="region of interest" description="Disordered" evidence="1">
    <location>
        <begin position="18"/>
        <end position="60"/>
    </location>
</feature>
<sequence length="101" mass="11500">MEGEGCYSTVIFKAFDNDTSKAQQLPGKESGLPPQDHQSEDSGLTHPQTQPLTVFSQKAATTPRKAGMLNRWICKMTSLTWPQFHNISTRINHYSRKREFM</sequence>
<evidence type="ECO:0000256" key="1">
    <source>
        <dbReference type="SAM" id="MobiDB-lite"/>
    </source>
</evidence>
<proteinExistence type="predicted"/>
<organism evidence="2 3">
    <name type="scientific">Triplophysa rosa</name>
    <name type="common">Cave loach</name>
    <dbReference type="NCBI Taxonomy" id="992332"/>
    <lineage>
        <taxon>Eukaryota</taxon>
        <taxon>Metazoa</taxon>
        <taxon>Chordata</taxon>
        <taxon>Craniata</taxon>
        <taxon>Vertebrata</taxon>
        <taxon>Euteleostomi</taxon>
        <taxon>Actinopterygii</taxon>
        <taxon>Neopterygii</taxon>
        <taxon>Teleostei</taxon>
        <taxon>Ostariophysi</taxon>
        <taxon>Cypriniformes</taxon>
        <taxon>Nemacheilidae</taxon>
        <taxon>Triplophysa</taxon>
    </lineage>
</organism>
<keyword evidence="3" id="KW-1185">Reference proteome</keyword>
<name>A0A9W8C3X4_TRIRA</name>
<feature type="compositionally biased region" description="Polar residues" evidence="1">
    <location>
        <begin position="41"/>
        <end position="60"/>
    </location>
</feature>
<evidence type="ECO:0000313" key="3">
    <source>
        <dbReference type="Proteomes" id="UP001059041"/>
    </source>
</evidence>
<dbReference type="AlphaFoldDB" id="A0A9W8C3X4"/>
<accession>A0A9W8C3X4</accession>
<dbReference type="Proteomes" id="UP001059041">
    <property type="component" value="Linkage Group LG8"/>
</dbReference>
<reference evidence="2" key="1">
    <citation type="submission" date="2021-02" db="EMBL/GenBank/DDBJ databases">
        <title>Comparative genomics reveals that relaxation of natural selection precedes convergent phenotypic evolution of cavefish.</title>
        <authorList>
            <person name="Peng Z."/>
        </authorList>
    </citation>
    <scope>NUCLEOTIDE SEQUENCE</scope>
    <source>
        <tissue evidence="2">Muscle</tissue>
    </source>
</reference>
<gene>
    <name evidence="2" type="ORF">IRJ41_006363</name>
</gene>
<dbReference type="EMBL" id="JAFHDT010000008">
    <property type="protein sequence ID" value="KAI7806459.1"/>
    <property type="molecule type" value="Genomic_DNA"/>
</dbReference>
<protein>
    <submittedName>
        <fullName evidence="2">Uncharacterized protein</fullName>
    </submittedName>
</protein>
<evidence type="ECO:0000313" key="2">
    <source>
        <dbReference type="EMBL" id="KAI7806459.1"/>
    </source>
</evidence>